<evidence type="ECO:0000256" key="10">
    <source>
        <dbReference type="ARBA" id="ARBA00032665"/>
    </source>
</evidence>
<evidence type="ECO:0000256" key="11">
    <source>
        <dbReference type="ARBA" id="ARBA00048359"/>
    </source>
</evidence>
<dbReference type="SUPFAM" id="SSF50677">
    <property type="entry name" value="ValRS/IleRS/LeuRS editing domain"/>
    <property type="match status" value="1"/>
</dbReference>
<dbReference type="Gene3D" id="1.10.730.10">
    <property type="entry name" value="Isoleucyl-tRNA Synthetase, Domain 1"/>
    <property type="match status" value="1"/>
</dbReference>
<dbReference type="InterPro" id="IPR013155">
    <property type="entry name" value="M/V/L/I-tRNA-synth_anticd-bd"/>
</dbReference>
<evidence type="ECO:0000256" key="12">
    <source>
        <dbReference type="RuleBase" id="RU363035"/>
    </source>
</evidence>
<evidence type="ECO:0000259" key="14">
    <source>
        <dbReference type="Pfam" id="PF08264"/>
    </source>
</evidence>
<evidence type="ECO:0000313" key="16">
    <source>
        <dbReference type="Proteomes" id="UP000708148"/>
    </source>
</evidence>
<dbReference type="Gene3D" id="3.40.50.620">
    <property type="entry name" value="HUPs"/>
    <property type="match status" value="2"/>
</dbReference>
<dbReference type="FunFam" id="3.90.740.10:FF:000038">
    <property type="entry name" value="Isoleucyl-tRNA synthetase"/>
    <property type="match status" value="1"/>
</dbReference>
<dbReference type="InterPro" id="IPR002300">
    <property type="entry name" value="aa-tRNA-synth_Ia"/>
</dbReference>
<dbReference type="GO" id="GO:0006428">
    <property type="term" value="P:isoleucyl-tRNA aminoacylation"/>
    <property type="evidence" value="ECO:0007669"/>
    <property type="project" value="InterPro"/>
</dbReference>
<evidence type="ECO:0000256" key="9">
    <source>
        <dbReference type="ARBA" id="ARBA00023146"/>
    </source>
</evidence>
<dbReference type="SUPFAM" id="SSF52374">
    <property type="entry name" value="Nucleotidylyl transferase"/>
    <property type="match status" value="1"/>
</dbReference>
<evidence type="ECO:0000256" key="3">
    <source>
        <dbReference type="ARBA" id="ARBA00013165"/>
    </source>
</evidence>
<comment type="catalytic activity">
    <reaction evidence="11">
        <text>tRNA(Ile) + L-isoleucine + ATP = L-isoleucyl-tRNA(Ile) + AMP + diphosphate</text>
        <dbReference type="Rhea" id="RHEA:11060"/>
        <dbReference type="Rhea" id="RHEA-COMP:9666"/>
        <dbReference type="Rhea" id="RHEA-COMP:9695"/>
        <dbReference type="ChEBI" id="CHEBI:30616"/>
        <dbReference type="ChEBI" id="CHEBI:33019"/>
        <dbReference type="ChEBI" id="CHEBI:58045"/>
        <dbReference type="ChEBI" id="CHEBI:78442"/>
        <dbReference type="ChEBI" id="CHEBI:78528"/>
        <dbReference type="ChEBI" id="CHEBI:456215"/>
        <dbReference type="EC" id="6.1.1.5"/>
    </reaction>
</comment>
<keyword evidence="8 12" id="KW-0648">Protein biosynthesis</keyword>
<evidence type="ECO:0000256" key="1">
    <source>
        <dbReference type="ARBA" id="ARBA00004496"/>
    </source>
</evidence>
<dbReference type="Proteomes" id="UP000708148">
    <property type="component" value="Unassembled WGS sequence"/>
</dbReference>
<dbReference type="GO" id="GO:0000049">
    <property type="term" value="F:tRNA binding"/>
    <property type="evidence" value="ECO:0007669"/>
    <property type="project" value="InterPro"/>
</dbReference>
<feature type="domain" description="Aminoacyl-tRNA synthetase class Ia" evidence="13">
    <location>
        <begin position="18"/>
        <end position="653"/>
    </location>
</feature>
<evidence type="ECO:0000313" key="15">
    <source>
        <dbReference type="EMBL" id="CAD7700030.1"/>
    </source>
</evidence>
<evidence type="ECO:0000256" key="4">
    <source>
        <dbReference type="ARBA" id="ARBA00022490"/>
    </source>
</evidence>
<dbReference type="Pfam" id="PF00133">
    <property type="entry name" value="tRNA-synt_1"/>
    <property type="match status" value="1"/>
</dbReference>
<dbReference type="InterPro" id="IPR002301">
    <property type="entry name" value="Ile-tRNA-ligase"/>
</dbReference>
<evidence type="ECO:0000256" key="6">
    <source>
        <dbReference type="ARBA" id="ARBA00022741"/>
    </source>
</evidence>
<dbReference type="GO" id="GO:0004822">
    <property type="term" value="F:isoleucine-tRNA ligase activity"/>
    <property type="evidence" value="ECO:0007669"/>
    <property type="project" value="UniProtKB-EC"/>
</dbReference>
<keyword evidence="9 12" id="KW-0030">Aminoacyl-tRNA synthetase</keyword>
<keyword evidence="7 12" id="KW-0067">ATP-binding</keyword>
<dbReference type="FunFam" id="1.10.730.10:FF:000004">
    <property type="entry name" value="Isoleucyl-tRNA synthetase, cytoplasmic"/>
    <property type="match status" value="1"/>
</dbReference>
<comment type="similarity">
    <text evidence="2 12">Belongs to the class-I aminoacyl-tRNA synthetase family.</text>
</comment>
<dbReference type="FunFam" id="3.40.50.620:FF:000050">
    <property type="entry name" value="Isoleucyl-tRNA synthetase,cytoplasmic"/>
    <property type="match status" value="1"/>
</dbReference>
<dbReference type="PROSITE" id="PS00178">
    <property type="entry name" value="AA_TRNA_LIGASE_I"/>
    <property type="match status" value="1"/>
</dbReference>
<dbReference type="FunFam" id="3.40.50.620:FF:000023">
    <property type="entry name" value="Isoleucyl-tRNA synthetase,cytoplasmic"/>
    <property type="match status" value="1"/>
</dbReference>
<dbReference type="SUPFAM" id="SSF47323">
    <property type="entry name" value="Anticodon-binding domain of a subclass of class I aminoacyl-tRNA synthetases"/>
    <property type="match status" value="1"/>
</dbReference>
<dbReference type="InterPro" id="IPR023586">
    <property type="entry name" value="Ile-tRNA-ligase_type2"/>
</dbReference>
<dbReference type="GO" id="GO:0009791">
    <property type="term" value="P:post-embryonic development"/>
    <property type="evidence" value="ECO:0007669"/>
    <property type="project" value="UniProtKB-ARBA"/>
</dbReference>
<keyword evidence="6 12" id="KW-0547">Nucleotide-binding</keyword>
<dbReference type="GO" id="GO:0005524">
    <property type="term" value="F:ATP binding"/>
    <property type="evidence" value="ECO:0007669"/>
    <property type="project" value="UniProtKB-KW"/>
</dbReference>
<evidence type="ECO:0000256" key="5">
    <source>
        <dbReference type="ARBA" id="ARBA00022598"/>
    </source>
</evidence>
<dbReference type="GO" id="GO:0005737">
    <property type="term" value="C:cytoplasm"/>
    <property type="evidence" value="ECO:0007669"/>
    <property type="project" value="UniProtKB-SubCell"/>
</dbReference>
<dbReference type="CDD" id="cd07961">
    <property type="entry name" value="Anticodon_Ia_Ile_ABEc"/>
    <property type="match status" value="1"/>
</dbReference>
<keyword evidence="4" id="KW-0963">Cytoplasm</keyword>
<dbReference type="HAMAP" id="MF_02003">
    <property type="entry name" value="Ile_tRNA_synth_type2"/>
    <property type="match status" value="1"/>
</dbReference>
<dbReference type="Pfam" id="PF08264">
    <property type="entry name" value="Anticodon_1"/>
    <property type="match status" value="1"/>
</dbReference>
<reference evidence="15" key="1">
    <citation type="submission" date="2020-12" db="EMBL/GenBank/DDBJ databases">
        <authorList>
            <person name="Iha C."/>
        </authorList>
    </citation>
    <scope>NUCLEOTIDE SEQUENCE</scope>
</reference>
<gene>
    <name evidence="15" type="ORF">OSTQU699_LOCUS5389</name>
</gene>
<protein>
    <recommendedName>
        <fullName evidence="3">isoleucine--tRNA ligase</fullName>
        <ecNumber evidence="3">6.1.1.5</ecNumber>
    </recommendedName>
    <alternativeName>
        <fullName evidence="10">Isoleucyl-tRNA synthetase</fullName>
    </alternativeName>
</protein>
<dbReference type="PANTHER" id="PTHR42780:SF1">
    <property type="entry name" value="ISOLEUCINE--TRNA LIGASE, CYTOPLASMIC"/>
    <property type="match status" value="1"/>
</dbReference>
<dbReference type="GO" id="GO:0048608">
    <property type="term" value="P:reproductive structure development"/>
    <property type="evidence" value="ECO:0007669"/>
    <property type="project" value="UniProtKB-ARBA"/>
</dbReference>
<name>A0A8S1IYK1_9CHLO</name>
<dbReference type="CDD" id="cd00818">
    <property type="entry name" value="IleRS_core"/>
    <property type="match status" value="1"/>
</dbReference>
<dbReference type="InterPro" id="IPR009008">
    <property type="entry name" value="Val/Leu/Ile-tRNA-synth_edit"/>
</dbReference>
<evidence type="ECO:0000256" key="7">
    <source>
        <dbReference type="ARBA" id="ARBA00022840"/>
    </source>
</evidence>
<dbReference type="EMBL" id="CAJHUC010001158">
    <property type="protein sequence ID" value="CAD7700030.1"/>
    <property type="molecule type" value="Genomic_DNA"/>
</dbReference>
<organism evidence="15 16">
    <name type="scientific">Ostreobium quekettii</name>
    <dbReference type="NCBI Taxonomy" id="121088"/>
    <lineage>
        <taxon>Eukaryota</taxon>
        <taxon>Viridiplantae</taxon>
        <taxon>Chlorophyta</taxon>
        <taxon>core chlorophytes</taxon>
        <taxon>Ulvophyceae</taxon>
        <taxon>TCBD clade</taxon>
        <taxon>Bryopsidales</taxon>
        <taxon>Ostreobineae</taxon>
        <taxon>Ostreobiaceae</taxon>
        <taxon>Ostreobium</taxon>
    </lineage>
</organism>
<evidence type="ECO:0000259" key="13">
    <source>
        <dbReference type="Pfam" id="PF00133"/>
    </source>
</evidence>
<accession>A0A8S1IYK1</accession>
<keyword evidence="5 12" id="KW-0436">Ligase</keyword>
<feature type="domain" description="Methionyl/Valyl/Leucyl/Isoleucyl-tRNA synthetase anticodon-binding" evidence="14">
    <location>
        <begin position="708"/>
        <end position="862"/>
    </location>
</feature>
<dbReference type="OrthoDB" id="1706657at2759"/>
<dbReference type="Pfam" id="PF19302">
    <property type="entry name" value="DUF5915"/>
    <property type="match status" value="1"/>
</dbReference>
<dbReference type="PANTHER" id="PTHR42780">
    <property type="entry name" value="SOLEUCYL-TRNA SYNTHETASE"/>
    <property type="match status" value="1"/>
</dbReference>
<dbReference type="InterPro" id="IPR001412">
    <property type="entry name" value="aa-tRNA-synth_I_CS"/>
</dbReference>
<keyword evidence="16" id="KW-1185">Reference proteome</keyword>
<dbReference type="NCBIfam" id="TIGR00392">
    <property type="entry name" value="ileS"/>
    <property type="match status" value="1"/>
</dbReference>
<dbReference type="AlphaFoldDB" id="A0A8S1IYK1"/>
<dbReference type="InterPro" id="IPR014729">
    <property type="entry name" value="Rossmann-like_a/b/a_fold"/>
</dbReference>
<dbReference type="InterPro" id="IPR009080">
    <property type="entry name" value="tRNAsynth_Ia_anticodon-bd"/>
</dbReference>
<dbReference type="InterPro" id="IPR033709">
    <property type="entry name" value="Anticodon_Ile_ABEc"/>
</dbReference>
<comment type="subcellular location">
    <subcellularLocation>
        <location evidence="1">Cytoplasm</location>
    </subcellularLocation>
</comment>
<dbReference type="PRINTS" id="PR00984">
    <property type="entry name" value="TRNASYNTHILE"/>
</dbReference>
<dbReference type="EC" id="6.1.1.5" evidence="3"/>
<sequence>MQDAAEGKDYSFPKEEEKILQLWTETDAFREQLRRTEGQPEYVFYDGPPFATGLPHYGHILAGTLKDIVTRYASMTGHHVTRRFGWDCHGLPVEYEIDKKLGIKTRDDVLKYGIANYNEECRSIVMRYSKEWEKTVTRIGRWIDFKHDYKTLDPSFMESVWWVFKQLYERGLVYKGSKVMAYSTGCSTPLSNFEAGLNYKDVQDPSVMVSFPIDDDLEGTSFIAWTTTPWTLPSNLALCVNPQFDYVKVKNPETGDQYIVAESRLSEIPGAVPKPQKGKKKGPQPAGFSVIQKMKGTDLVGLKYAPLFPFFCHLKESGAFRVVADGYVTSDSGTGVVHQAPAFGEDDFRVCLANGVVQKGQPLPCPVDASGCFTEEASDFSGMYVKDADKEVMKAIKGMGRLISHQTISHSYPFCWRSETPLIYKAVPSWFVKVESFKENLLENNKKTYWVPAYVKEKRFHNWLENARDWAVSRSRFWGTPLPIWMSDDGEEIVVVGSARELEELSGGKVTDLHRHFIDDLTIPSKLGKGDLRRVDDVFDCWFESGSMPYAQLHYPFENKELFENNFPADFIAEGLDQTRGWFYTLMVLSTALFNKPPFKNLVCNGLVLAANGVKMSKRLKNYPDPVELVNKYGADALRLYLINSPVVRAEELKFKEEGVFGVVKDVFLPWYNAYRFLVQNVLRWEMESGQKFDPSKVDLDKASNVLDRWICASTRALVTFFRREMEAYRLYTVVPYLVKFIENLTNVYVRYNRKRLKGRASGDDCQYALSSLFDVLLTLCKLMAPFTPFFTENMYQNLKHCLPSDAAPPSVHFCPLPPEAESHEGDALLNESVDRMQRVIDAARVIREQRKKPIKTPLKEMIVVHPDTQFLAEITGELRQYVVEEINVVNLEVCSDPLKYANLQAEPDWNALGPRLKKDLGKVAAAVKKMDVAAINELQATGSVTLEGHEIKSDEIKILRKFNPPEGHNSEEMDAGGDMDVLVVLDLRVDTGLLESGMAREIVNRFQKLRKKAGLTVTDPVELYYDLQQNGSDGDSPADMFLKVVTSHSAYFCECFGGPLLPSSRKPPQAKVIAEEEQVVGPEDSRATFMAILTDTTVESTESGMQEAAV</sequence>
<evidence type="ECO:0000256" key="8">
    <source>
        <dbReference type="ARBA" id="ARBA00022917"/>
    </source>
</evidence>
<dbReference type="GO" id="GO:0002161">
    <property type="term" value="F:aminoacyl-tRNA deacylase activity"/>
    <property type="evidence" value="ECO:0007669"/>
    <property type="project" value="InterPro"/>
</dbReference>
<evidence type="ECO:0000256" key="2">
    <source>
        <dbReference type="ARBA" id="ARBA00005594"/>
    </source>
</evidence>
<comment type="caution">
    <text evidence="15">The sequence shown here is derived from an EMBL/GenBank/DDBJ whole genome shotgun (WGS) entry which is preliminary data.</text>
</comment>
<proteinExistence type="inferred from homology"/>